<proteinExistence type="predicted"/>
<dbReference type="AlphaFoldDB" id="A0A6M3JQA4"/>
<accession>A0A6M3JQA4</accession>
<protein>
    <submittedName>
        <fullName evidence="1">Uncharacterized protein</fullName>
    </submittedName>
</protein>
<evidence type="ECO:0000313" key="1">
    <source>
        <dbReference type="EMBL" id="QJA71281.1"/>
    </source>
</evidence>
<dbReference type="EMBL" id="MT141861">
    <property type="protein sequence ID" value="QJA71281.1"/>
    <property type="molecule type" value="Genomic_DNA"/>
</dbReference>
<sequence length="59" mass="6810">MRCDCIKADVCPYRREIERAVHQIINDSVGPYAERLESVAQVVRQVCRFRVEGDETEVA</sequence>
<name>A0A6M3JQA4_9ZZZZ</name>
<gene>
    <name evidence="1" type="ORF">MM415A03290_0002</name>
</gene>
<organism evidence="1">
    <name type="scientific">viral metagenome</name>
    <dbReference type="NCBI Taxonomy" id="1070528"/>
    <lineage>
        <taxon>unclassified sequences</taxon>
        <taxon>metagenomes</taxon>
        <taxon>organismal metagenomes</taxon>
    </lineage>
</organism>
<reference evidence="1" key="1">
    <citation type="submission" date="2020-03" db="EMBL/GenBank/DDBJ databases">
        <title>The deep terrestrial virosphere.</title>
        <authorList>
            <person name="Holmfeldt K."/>
            <person name="Nilsson E."/>
            <person name="Simone D."/>
            <person name="Lopez-Fernandez M."/>
            <person name="Wu X."/>
            <person name="de Brujin I."/>
            <person name="Lundin D."/>
            <person name="Andersson A."/>
            <person name="Bertilsson S."/>
            <person name="Dopson M."/>
        </authorList>
    </citation>
    <scope>NUCLEOTIDE SEQUENCE</scope>
    <source>
        <strain evidence="1">MM415A03290</strain>
    </source>
</reference>